<sequence length="663" mass="69384">MSKSNRGRSARTPRRLPRGSRTARRRAVSLAVCGALVGTMTTGCWAEPSAMPAVRDFLIAWQVGNYPAAAKKTTGTDQKAVASALGAVRAQLDAASLRLSLGVSGDQGRVEDAKVKSIAKKGDDADARFSVKIDLGENGQPWEYLGHMHLRRVGGKWKVVWNPSIINPQLGPGQRLAVVSEVPRRAMIKDTTGRSMLHEVPTYNIGVVPGHLADPQRTIEQLTKAAKFDGGRRLDSERLLGRVHSAPPQKFLSLLTLRYPQQRQLANRLIQIPGVQNHPIETPSAPNYAPELVGGLGPATADLLQQVGAPYQPGDTIGVSGLQLLQQRRLAGTPTVKVVAQDSSGKSTQVLKTWDGLPPQEVSTTLDPGVQRKADSALKGLPYPASLVALHPSSGQVAAVSNHGTGGENRAFEAHYPAGMTFGIVSAEALFARAGMNSSTKTKCPANVTVGGKTFTSTPHADASFASHFALGCKTALAQLSTKLDARALQAEAAQLGIGRGWGASAPAFTGSLPPMNSEGAKAAAMVGDGVQVSPLAMALVAGTAQTGTWRSPYVLKDPAKPADIPPQNPQSEAIADLKNVLTRTVSRGVAQDAHVTSEVNGTAAYAQYTEGGRNKTVSWFVGAHGDLAFAIAIEGPVSASKVAAKFLRSTPTGAKTGASTAG</sequence>
<feature type="region of interest" description="Disordered" evidence="4">
    <location>
        <begin position="1"/>
        <end position="23"/>
    </location>
</feature>
<evidence type="ECO:0000256" key="2">
    <source>
        <dbReference type="ARBA" id="ARBA00007171"/>
    </source>
</evidence>
<feature type="domain" description="Penicillin-binding protein transpeptidase" evidence="5">
    <location>
        <begin position="386"/>
        <end position="649"/>
    </location>
</feature>
<dbReference type="SUPFAM" id="SSF56519">
    <property type="entry name" value="Penicillin binding protein dimerisation domain"/>
    <property type="match status" value="1"/>
</dbReference>
<dbReference type="InterPro" id="IPR007887">
    <property type="entry name" value="MecA_N"/>
</dbReference>
<dbReference type="InterPro" id="IPR036138">
    <property type="entry name" value="PBP_dimer_sf"/>
</dbReference>
<evidence type="ECO:0000256" key="4">
    <source>
        <dbReference type="SAM" id="MobiDB-lite"/>
    </source>
</evidence>
<dbReference type="Pfam" id="PF00905">
    <property type="entry name" value="Transpeptidase"/>
    <property type="match status" value="1"/>
</dbReference>
<keyword evidence="9" id="KW-1185">Reference proteome</keyword>
<comment type="subcellular location">
    <subcellularLocation>
        <location evidence="1">Membrane</location>
    </subcellularLocation>
</comment>
<dbReference type="Gene3D" id="3.90.1310.10">
    <property type="entry name" value="Penicillin-binding protein 2a (Domain 2)"/>
    <property type="match status" value="1"/>
</dbReference>
<organism evidence="8 9">
    <name type="scientific">Actinomadura napierensis</name>
    <dbReference type="NCBI Taxonomy" id="267854"/>
    <lineage>
        <taxon>Bacteria</taxon>
        <taxon>Bacillati</taxon>
        <taxon>Actinomycetota</taxon>
        <taxon>Actinomycetes</taxon>
        <taxon>Streptosporangiales</taxon>
        <taxon>Thermomonosporaceae</taxon>
        <taxon>Actinomadura</taxon>
    </lineage>
</organism>
<dbReference type="SUPFAM" id="SSF56601">
    <property type="entry name" value="beta-lactamase/transpeptidase-like"/>
    <property type="match status" value="1"/>
</dbReference>
<evidence type="ECO:0000256" key="1">
    <source>
        <dbReference type="ARBA" id="ARBA00004370"/>
    </source>
</evidence>
<evidence type="ECO:0000259" key="6">
    <source>
        <dbReference type="Pfam" id="PF03717"/>
    </source>
</evidence>
<reference evidence="9" key="1">
    <citation type="journal article" date="2019" name="Int. J. Syst. Evol. Microbiol.">
        <title>The Global Catalogue of Microorganisms (GCM) 10K type strain sequencing project: providing services to taxonomists for standard genome sequencing and annotation.</title>
        <authorList>
            <consortium name="The Broad Institute Genomics Platform"/>
            <consortium name="The Broad Institute Genome Sequencing Center for Infectious Disease"/>
            <person name="Wu L."/>
            <person name="Ma J."/>
        </authorList>
    </citation>
    <scope>NUCLEOTIDE SEQUENCE [LARGE SCALE GENOMIC DNA]</scope>
    <source>
        <strain evidence="9">JCM 13850</strain>
    </source>
</reference>
<dbReference type="InterPro" id="IPR050515">
    <property type="entry name" value="Beta-lactam/transpept"/>
</dbReference>
<comment type="caution">
    <text evidence="8">The sequence shown here is derived from an EMBL/GenBank/DDBJ whole genome shotgun (WGS) entry which is preliminary data.</text>
</comment>
<dbReference type="Proteomes" id="UP001501020">
    <property type="component" value="Unassembled WGS sequence"/>
</dbReference>
<comment type="similarity">
    <text evidence="2">Belongs to the transpeptidase family.</text>
</comment>
<feature type="domain" description="Penicillin-binding protein dimerisation" evidence="6">
    <location>
        <begin position="182"/>
        <end position="349"/>
    </location>
</feature>
<dbReference type="PANTHER" id="PTHR30627">
    <property type="entry name" value="PEPTIDOGLYCAN D,D-TRANSPEPTIDASE"/>
    <property type="match status" value="1"/>
</dbReference>
<dbReference type="Pfam" id="PF05223">
    <property type="entry name" value="MecA_N"/>
    <property type="match status" value="1"/>
</dbReference>
<evidence type="ECO:0000313" key="9">
    <source>
        <dbReference type="Proteomes" id="UP001501020"/>
    </source>
</evidence>
<gene>
    <name evidence="8" type="ORF">GCM10009727_34910</name>
</gene>
<dbReference type="InterPro" id="IPR012338">
    <property type="entry name" value="Beta-lactam/transpept-like"/>
</dbReference>
<proteinExistence type="inferred from homology"/>
<dbReference type="RefSeq" id="WP_344267739.1">
    <property type="nucleotide sequence ID" value="NZ_BAAAMR010000027.1"/>
</dbReference>
<dbReference type="Pfam" id="PF03717">
    <property type="entry name" value="PBP_dimer"/>
    <property type="match status" value="1"/>
</dbReference>
<evidence type="ECO:0000313" key="8">
    <source>
        <dbReference type="EMBL" id="GAA2138861.1"/>
    </source>
</evidence>
<dbReference type="Gene3D" id="3.40.710.10">
    <property type="entry name" value="DD-peptidase/beta-lactamase superfamily"/>
    <property type="match status" value="1"/>
</dbReference>
<feature type="domain" description="NTF2-like N-terminal transpeptidase" evidence="7">
    <location>
        <begin position="50"/>
        <end position="174"/>
    </location>
</feature>
<evidence type="ECO:0000259" key="5">
    <source>
        <dbReference type="Pfam" id="PF00905"/>
    </source>
</evidence>
<evidence type="ECO:0000259" key="7">
    <source>
        <dbReference type="Pfam" id="PF05223"/>
    </source>
</evidence>
<dbReference type="InterPro" id="IPR005311">
    <property type="entry name" value="PBP_dimer"/>
</dbReference>
<dbReference type="InterPro" id="IPR001460">
    <property type="entry name" value="PCN-bd_Tpept"/>
</dbReference>
<dbReference type="PANTHER" id="PTHR30627:SF24">
    <property type="entry name" value="PENICILLIN-BINDING PROTEIN 4B"/>
    <property type="match status" value="1"/>
</dbReference>
<dbReference type="EMBL" id="BAAAMR010000027">
    <property type="protein sequence ID" value="GAA2138861.1"/>
    <property type="molecule type" value="Genomic_DNA"/>
</dbReference>
<accession>A0ABP5KXK2</accession>
<name>A0ABP5KXK2_9ACTN</name>
<protein>
    <submittedName>
        <fullName evidence="8">Penicillin-binding transpeptidase domain-containing protein</fullName>
    </submittedName>
</protein>
<evidence type="ECO:0000256" key="3">
    <source>
        <dbReference type="ARBA" id="ARBA00023136"/>
    </source>
</evidence>
<keyword evidence="3" id="KW-0472">Membrane</keyword>